<dbReference type="SUPFAM" id="SSF51905">
    <property type="entry name" value="FAD/NAD(P)-binding domain"/>
    <property type="match status" value="1"/>
</dbReference>
<keyword evidence="4" id="KW-1185">Reference proteome</keyword>
<name>A0ABY2XEQ1_9RHOB</name>
<gene>
    <name evidence="3" type="ORF">FGK64_06000</name>
</gene>
<evidence type="ECO:0000313" key="3">
    <source>
        <dbReference type="EMBL" id="TMV15502.1"/>
    </source>
</evidence>
<accession>A0ABY2XEQ1</accession>
<sequence length="383" mass="39823">MKSTTHHSADIAVIGAGIAGASVAAALAGQARVVLIEMEAQPGFHTTGRSAAVFAPSYGPGPIRALTRASAGFYHASPAGFAEAPLLTPRPILMIARDDQQAALDELVAAVAGETPVEVLGPDQIAHHQPLVRPGYAAGAMLDRDGHDIDVHALHRGYLRAHAAAGGVTLLNAEVSEMTRVQDQWQLTTRKGIVTAPVVVNAAGAWAQVIGDMAGAEPIGLTPKRRTAVTIAEPAGTPCAALPITIDVQEQFYLKPESGRLLISPADETPSAPCDAQPEEIDIAICADRIMTAFDLDIRRIDSKWAGLRSFVADKSPVAGYSATAPGFYWLAGQGGYGIQSAPALSRAAAADILHQPLPDDIAAHGLRMADLAPARLKATVPA</sequence>
<feature type="domain" description="FAD dependent oxidoreductase" evidence="2">
    <location>
        <begin position="10"/>
        <end position="350"/>
    </location>
</feature>
<proteinExistence type="predicted"/>
<dbReference type="Pfam" id="PF01266">
    <property type="entry name" value="DAO"/>
    <property type="match status" value="1"/>
</dbReference>
<evidence type="ECO:0000259" key="2">
    <source>
        <dbReference type="Pfam" id="PF01266"/>
    </source>
</evidence>
<evidence type="ECO:0000313" key="4">
    <source>
        <dbReference type="Proteomes" id="UP001191082"/>
    </source>
</evidence>
<dbReference type="InterPro" id="IPR036188">
    <property type="entry name" value="FAD/NAD-bd_sf"/>
</dbReference>
<dbReference type="Proteomes" id="UP001191082">
    <property type="component" value="Unassembled WGS sequence"/>
</dbReference>
<dbReference type="PANTHER" id="PTHR13847:SF287">
    <property type="entry name" value="FAD-DEPENDENT OXIDOREDUCTASE DOMAIN-CONTAINING PROTEIN 1"/>
    <property type="match status" value="1"/>
</dbReference>
<reference evidence="3 4" key="1">
    <citation type="submission" date="2019-05" db="EMBL/GenBank/DDBJ databases">
        <title>Marivita sp. nov. isolated from sea sediment.</title>
        <authorList>
            <person name="Kim W."/>
        </authorList>
    </citation>
    <scope>NUCLEOTIDE SEQUENCE [LARGE SCALE GENOMIC DNA]</scope>
    <source>
        <strain evidence="3 4">CAU 1492</strain>
    </source>
</reference>
<dbReference type="PANTHER" id="PTHR13847">
    <property type="entry name" value="SARCOSINE DEHYDROGENASE-RELATED"/>
    <property type="match status" value="1"/>
</dbReference>
<comment type="caution">
    <text evidence="3">The sequence shown here is derived from an EMBL/GenBank/DDBJ whole genome shotgun (WGS) entry which is preliminary data.</text>
</comment>
<evidence type="ECO:0000256" key="1">
    <source>
        <dbReference type="ARBA" id="ARBA00023002"/>
    </source>
</evidence>
<dbReference type="EMBL" id="VCPC01000001">
    <property type="protein sequence ID" value="TMV15502.1"/>
    <property type="molecule type" value="Genomic_DNA"/>
</dbReference>
<dbReference type="RefSeq" id="WP_138862847.1">
    <property type="nucleotide sequence ID" value="NZ_VCPC01000001.1"/>
</dbReference>
<keyword evidence="1" id="KW-0560">Oxidoreductase</keyword>
<dbReference type="InterPro" id="IPR006076">
    <property type="entry name" value="FAD-dep_OxRdtase"/>
</dbReference>
<protein>
    <submittedName>
        <fullName evidence="3">FAD-binding oxidoreductase</fullName>
    </submittedName>
</protein>
<dbReference type="Gene3D" id="3.50.50.60">
    <property type="entry name" value="FAD/NAD(P)-binding domain"/>
    <property type="match status" value="1"/>
</dbReference>
<organism evidence="3 4">
    <name type="scientific">Arenibacterium halophilum</name>
    <dbReference type="NCBI Taxonomy" id="2583821"/>
    <lineage>
        <taxon>Bacteria</taxon>
        <taxon>Pseudomonadati</taxon>
        <taxon>Pseudomonadota</taxon>
        <taxon>Alphaproteobacteria</taxon>
        <taxon>Rhodobacterales</taxon>
        <taxon>Paracoccaceae</taxon>
        <taxon>Arenibacterium</taxon>
    </lineage>
</organism>
<dbReference type="Gene3D" id="3.30.9.10">
    <property type="entry name" value="D-Amino Acid Oxidase, subunit A, domain 2"/>
    <property type="match status" value="1"/>
</dbReference>